<dbReference type="Proteomes" id="UP000605970">
    <property type="component" value="Unassembled WGS sequence"/>
</dbReference>
<keyword evidence="4" id="KW-0418">Kinase</keyword>
<dbReference type="GO" id="GO:0005737">
    <property type="term" value="C:cytoplasm"/>
    <property type="evidence" value="ECO:0007669"/>
    <property type="project" value="TreeGrafter"/>
</dbReference>
<keyword evidence="5" id="KW-1185">Reference proteome</keyword>
<dbReference type="GO" id="GO:0004674">
    <property type="term" value="F:protein serine/threonine kinase activity"/>
    <property type="evidence" value="ECO:0007669"/>
    <property type="project" value="TreeGrafter"/>
</dbReference>
<dbReference type="Gene3D" id="3.30.200.20">
    <property type="entry name" value="Phosphorylase Kinase, domain 1"/>
    <property type="match status" value="1"/>
</dbReference>
<reference evidence="4" key="1">
    <citation type="journal article" date="2020" name="Ecol. Evol.">
        <title>Genome structure and content of the rice root-knot nematode (Meloidogyne graminicola).</title>
        <authorList>
            <person name="Phan N.T."/>
            <person name="Danchin E.G.J."/>
            <person name="Klopp C."/>
            <person name="Perfus-Barbeoch L."/>
            <person name="Kozlowski D.K."/>
            <person name="Koutsovoulos G.D."/>
            <person name="Lopez-Roques C."/>
            <person name="Bouchez O."/>
            <person name="Zahm M."/>
            <person name="Besnard G."/>
            <person name="Bellafiore S."/>
        </authorList>
    </citation>
    <scope>NUCLEOTIDE SEQUENCE</scope>
    <source>
        <strain evidence="4">VN-18</strain>
    </source>
</reference>
<feature type="region of interest" description="Disordered" evidence="1">
    <location>
        <begin position="382"/>
        <end position="405"/>
    </location>
</feature>
<dbReference type="Pfam" id="PF00069">
    <property type="entry name" value="Pkinase"/>
    <property type="match status" value="1"/>
</dbReference>
<evidence type="ECO:0000313" key="5">
    <source>
        <dbReference type="Proteomes" id="UP000605970"/>
    </source>
</evidence>
<evidence type="ECO:0000256" key="2">
    <source>
        <dbReference type="SAM" id="SignalP"/>
    </source>
</evidence>
<dbReference type="PANTHER" id="PTHR44167">
    <property type="entry name" value="OVARIAN-SPECIFIC SERINE/THREONINE-PROTEIN KINASE LOK-RELATED"/>
    <property type="match status" value="1"/>
</dbReference>
<comment type="caution">
    <text evidence="4">The sequence shown here is derived from an EMBL/GenBank/DDBJ whole genome shotgun (WGS) entry which is preliminary data.</text>
</comment>
<dbReference type="OrthoDB" id="20524at2759"/>
<dbReference type="Gene3D" id="1.10.510.10">
    <property type="entry name" value="Transferase(Phosphotransferase) domain 1"/>
    <property type="match status" value="1"/>
</dbReference>
<dbReference type="SMART" id="SM00220">
    <property type="entry name" value="S_TKc"/>
    <property type="match status" value="1"/>
</dbReference>
<proteinExistence type="predicted"/>
<name>A0A8T0A572_9BILA</name>
<dbReference type="PROSITE" id="PS50011">
    <property type="entry name" value="PROTEIN_KINASE_DOM"/>
    <property type="match status" value="1"/>
</dbReference>
<keyword evidence="2" id="KW-0732">Signal</keyword>
<sequence length="516" mass="59995">MKNKLNILVLLLVIQYAKVVITAPLQDELPPECKTLNFETVESYPDVIEVNDKQFVIQGQIQHGATSRVFHAFEQHDNSPKRCMAIKVIDLDKIEHNLKNQATNEAKILGELNSKNVERVPKLFEIEQHPTKKTISMVMELAHHDLFDEITPNMGRGKHEWVRNTLKEILQAIHPLHQNGIVHGDLKPENMAYFRSPRTLNTPSKDDPLILKVIDFGGVIKNEELPKACEEIVTGTVMYMSPEQVAWCAAREDEEFMSRRKHFPLSKKSDVWSIGIILYQMLFGHSPYSWITKKYEHLDEIERGEKTDIELRQTIFDGKNPIEFDENYKDLAILDIRCLNRNPDKRPEIEQILEEMEKLESKVEDLEKKIEGLEKMEEKINQMEEEKGRKEEKLEEENNKKEEEKKILQEEQEQQQMAAKQQFLAAQTNWQQYLKNLNFGGFNNGYFPLVKLQIIKQGGQNVYGQNVNRGTNNMPHVMNIFPPKMITQKQKVFPKMQIITLPDLLINLKNVHGVGK</sequence>
<dbReference type="SUPFAM" id="SSF56112">
    <property type="entry name" value="Protein kinase-like (PK-like)"/>
    <property type="match status" value="1"/>
</dbReference>
<accession>A0A8T0A572</accession>
<evidence type="ECO:0000256" key="1">
    <source>
        <dbReference type="SAM" id="MobiDB-lite"/>
    </source>
</evidence>
<dbReference type="EMBL" id="JABEBT010000001">
    <property type="protein sequence ID" value="KAF7640495.1"/>
    <property type="molecule type" value="Genomic_DNA"/>
</dbReference>
<protein>
    <submittedName>
        <fullName evidence="4">Protein kinase domain-containing protein</fullName>
    </submittedName>
</protein>
<dbReference type="PANTHER" id="PTHR44167:SF24">
    <property type="entry name" value="SERINE_THREONINE-PROTEIN KINASE CHK2"/>
    <property type="match status" value="1"/>
</dbReference>
<evidence type="ECO:0000313" key="4">
    <source>
        <dbReference type="EMBL" id="KAF7640495.1"/>
    </source>
</evidence>
<dbReference type="InterPro" id="IPR011009">
    <property type="entry name" value="Kinase-like_dom_sf"/>
</dbReference>
<evidence type="ECO:0000259" key="3">
    <source>
        <dbReference type="PROSITE" id="PS50011"/>
    </source>
</evidence>
<gene>
    <name evidence="4" type="ORF">Mgra_00000318</name>
</gene>
<dbReference type="InterPro" id="IPR000719">
    <property type="entry name" value="Prot_kinase_dom"/>
</dbReference>
<feature type="chain" id="PRO_5035922561" evidence="2">
    <location>
        <begin position="23"/>
        <end position="516"/>
    </location>
</feature>
<dbReference type="AlphaFoldDB" id="A0A8T0A572"/>
<keyword evidence="4" id="KW-0808">Transferase</keyword>
<dbReference type="GO" id="GO:0005524">
    <property type="term" value="F:ATP binding"/>
    <property type="evidence" value="ECO:0007669"/>
    <property type="project" value="InterPro"/>
</dbReference>
<organism evidence="4 5">
    <name type="scientific">Meloidogyne graminicola</name>
    <dbReference type="NCBI Taxonomy" id="189291"/>
    <lineage>
        <taxon>Eukaryota</taxon>
        <taxon>Metazoa</taxon>
        <taxon>Ecdysozoa</taxon>
        <taxon>Nematoda</taxon>
        <taxon>Chromadorea</taxon>
        <taxon>Rhabditida</taxon>
        <taxon>Tylenchina</taxon>
        <taxon>Tylenchomorpha</taxon>
        <taxon>Tylenchoidea</taxon>
        <taxon>Meloidogynidae</taxon>
        <taxon>Meloidogyninae</taxon>
        <taxon>Meloidogyne</taxon>
    </lineage>
</organism>
<feature type="signal peptide" evidence="2">
    <location>
        <begin position="1"/>
        <end position="22"/>
    </location>
</feature>
<dbReference type="GO" id="GO:0044773">
    <property type="term" value="P:mitotic DNA damage checkpoint signaling"/>
    <property type="evidence" value="ECO:0007669"/>
    <property type="project" value="TreeGrafter"/>
</dbReference>
<feature type="domain" description="Protein kinase" evidence="3">
    <location>
        <begin position="55"/>
        <end position="359"/>
    </location>
</feature>
<dbReference type="GO" id="GO:0005634">
    <property type="term" value="C:nucleus"/>
    <property type="evidence" value="ECO:0007669"/>
    <property type="project" value="TreeGrafter"/>
</dbReference>